<accession>A0A0C2IUP6</accession>
<comment type="caution">
    <text evidence="1">The sequence shown here is derived from an EMBL/GenBank/DDBJ whole genome shotgun (WGS) entry which is preliminary data.</text>
</comment>
<name>A0A0C2IUP6_THEKT</name>
<dbReference type="EMBL" id="JWZT01005572">
    <property type="protein sequence ID" value="KII60557.1"/>
    <property type="molecule type" value="Genomic_DNA"/>
</dbReference>
<dbReference type="AlphaFoldDB" id="A0A0C2IUP6"/>
<keyword evidence="2" id="KW-1185">Reference proteome</keyword>
<proteinExistence type="predicted"/>
<organism evidence="1 2">
    <name type="scientific">Thelohanellus kitauei</name>
    <name type="common">Myxosporean</name>
    <dbReference type="NCBI Taxonomy" id="669202"/>
    <lineage>
        <taxon>Eukaryota</taxon>
        <taxon>Metazoa</taxon>
        <taxon>Cnidaria</taxon>
        <taxon>Myxozoa</taxon>
        <taxon>Myxosporea</taxon>
        <taxon>Bivalvulida</taxon>
        <taxon>Platysporina</taxon>
        <taxon>Myxobolidae</taxon>
        <taxon>Thelohanellus</taxon>
    </lineage>
</organism>
<dbReference type="Proteomes" id="UP000031668">
    <property type="component" value="Unassembled WGS sequence"/>
</dbReference>
<evidence type="ECO:0000313" key="1">
    <source>
        <dbReference type="EMBL" id="KII60557.1"/>
    </source>
</evidence>
<gene>
    <name evidence="1" type="ORF">RF11_16331</name>
</gene>
<protein>
    <submittedName>
        <fullName evidence="1">Uncharacterized protein</fullName>
    </submittedName>
</protein>
<reference evidence="1 2" key="1">
    <citation type="journal article" date="2014" name="Genome Biol. Evol.">
        <title>The genome of the myxosporean Thelohanellus kitauei shows adaptations to nutrient acquisition within its fish host.</title>
        <authorList>
            <person name="Yang Y."/>
            <person name="Xiong J."/>
            <person name="Zhou Z."/>
            <person name="Huo F."/>
            <person name="Miao W."/>
            <person name="Ran C."/>
            <person name="Liu Y."/>
            <person name="Zhang J."/>
            <person name="Feng J."/>
            <person name="Wang M."/>
            <person name="Wang M."/>
            <person name="Wang L."/>
            <person name="Yao B."/>
        </authorList>
    </citation>
    <scope>NUCLEOTIDE SEQUENCE [LARGE SCALE GENOMIC DNA]</scope>
    <source>
        <strain evidence="1">Wuqing</strain>
    </source>
</reference>
<evidence type="ECO:0000313" key="2">
    <source>
        <dbReference type="Proteomes" id="UP000031668"/>
    </source>
</evidence>
<dbReference type="OrthoDB" id="5978043at2759"/>
<sequence>MPWNDIISLIQRNSRFGYLLLSCHGKGEYYYDAIYTTIYDFQQDKIQQPHSSVNDPPKILICQTINFQYLSWFITFYREKSNPKPKKTTAKFEIPNDVDDLTWSEASLYEALKARFIFGVTIEIVINAIFNRSAEELIFKEILEIAVEVEDASRNAKAPISDGTEEIRQTAAGECYTSGAKDIIIQKSGLEHHTLYMLGLRSLKTLKVSIDILFHGRITRSYSDKNNTLQSKCTDICQPFEILWDHEPHCVKDFEIEI</sequence>